<sequence length="113" mass="13098">MTLRRHAESTHRGDYLNWCKREGFISMLPKCSRERRLKAVEKAQAEQTQVDSHFGPAPPKVEKQAPYSDELFNEAAIQWLIETDQPVQAFEHPAFKRMINIAAQATRDVKFLD</sequence>
<name>B0DT26_LACBS</name>
<dbReference type="HOGENOM" id="CLU_161754_0_0_1"/>
<dbReference type="EMBL" id="DS547132">
    <property type="protein sequence ID" value="EDR02149.1"/>
    <property type="molecule type" value="Genomic_DNA"/>
</dbReference>
<dbReference type="RefSeq" id="XP_001887094.1">
    <property type="nucleotide sequence ID" value="XM_001887059.1"/>
</dbReference>
<keyword evidence="3" id="KW-1185">Reference proteome</keyword>
<reference evidence="2 3" key="1">
    <citation type="journal article" date="2008" name="Nature">
        <title>The genome of Laccaria bicolor provides insights into mycorrhizal symbiosis.</title>
        <authorList>
            <person name="Martin F."/>
            <person name="Aerts A."/>
            <person name="Ahren D."/>
            <person name="Brun A."/>
            <person name="Danchin E.G.J."/>
            <person name="Duchaussoy F."/>
            <person name="Gibon J."/>
            <person name="Kohler A."/>
            <person name="Lindquist E."/>
            <person name="Pereda V."/>
            <person name="Salamov A."/>
            <person name="Shapiro H.J."/>
            <person name="Wuyts J."/>
            <person name="Blaudez D."/>
            <person name="Buee M."/>
            <person name="Brokstein P."/>
            <person name="Canbaeck B."/>
            <person name="Cohen D."/>
            <person name="Courty P.E."/>
            <person name="Coutinho P.M."/>
            <person name="Delaruelle C."/>
            <person name="Detter J.C."/>
            <person name="Deveau A."/>
            <person name="DiFazio S."/>
            <person name="Duplessis S."/>
            <person name="Fraissinet-Tachet L."/>
            <person name="Lucic E."/>
            <person name="Frey-Klett P."/>
            <person name="Fourrey C."/>
            <person name="Feussner I."/>
            <person name="Gay G."/>
            <person name="Grimwood J."/>
            <person name="Hoegger P.J."/>
            <person name="Jain P."/>
            <person name="Kilaru S."/>
            <person name="Labbe J."/>
            <person name="Lin Y.C."/>
            <person name="Legue V."/>
            <person name="Le Tacon F."/>
            <person name="Marmeisse R."/>
            <person name="Melayah D."/>
            <person name="Montanini B."/>
            <person name="Muratet M."/>
            <person name="Nehls U."/>
            <person name="Niculita-Hirzel H."/>
            <person name="Oudot-Le Secq M.P."/>
            <person name="Peter M."/>
            <person name="Quesneville H."/>
            <person name="Rajashekar B."/>
            <person name="Reich M."/>
            <person name="Rouhier N."/>
            <person name="Schmutz J."/>
            <person name="Yin T."/>
            <person name="Chalot M."/>
            <person name="Henrissat B."/>
            <person name="Kuees U."/>
            <person name="Lucas S."/>
            <person name="Van de Peer Y."/>
            <person name="Podila G.K."/>
            <person name="Polle A."/>
            <person name="Pukkila P.J."/>
            <person name="Richardson P.M."/>
            <person name="Rouze P."/>
            <person name="Sanders I.R."/>
            <person name="Stajich J.E."/>
            <person name="Tunlid A."/>
            <person name="Tuskan G."/>
            <person name="Grigoriev I.V."/>
        </authorList>
    </citation>
    <scope>NUCLEOTIDE SEQUENCE [LARGE SCALE GENOMIC DNA]</scope>
    <source>
        <strain evidence="3">S238N-H82 / ATCC MYA-4686</strain>
    </source>
</reference>
<dbReference type="OrthoDB" id="3256444at2759"/>
<protein>
    <submittedName>
        <fullName evidence="2">Predicted protein</fullName>
    </submittedName>
</protein>
<organism evidence="3">
    <name type="scientific">Laccaria bicolor (strain S238N-H82 / ATCC MYA-4686)</name>
    <name type="common">Bicoloured deceiver</name>
    <name type="synonym">Laccaria laccata var. bicolor</name>
    <dbReference type="NCBI Taxonomy" id="486041"/>
    <lineage>
        <taxon>Eukaryota</taxon>
        <taxon>Fungi</taxon>
        <taxon>Dikarya</taxon>
        <taxon>Basidiomycota</taxon>
        <taxon>Agaricomycotina</taxon>
        <taxon>Agaricomycetes</taxon>
        <taxon>Agaricomycetidae</taxon>
        <taxon>Agaricales</taxon>
        <taxon>Agaricineae</taxon>
        <taxon>Hydnangiaceae</taxon>
        <taxon>Laccaria</taxon>
    </lineage>
</organism>
<proteinExistence type="predicted"/>
<dbReference type="Proteomes" id="UP000001194">
    <property type="component" value="Unassembled WGS sequence"/>
</dbReference>
<accession>B0DT26</accession>
<dbReference type="KEGG" id="lbc:LACBIDRAFT_309796"/>
<evidence type="ECO:0000313" key="2">
    <source>
        <dbReference type="EMBL" id="EDR02149.1"/>
    </source>
</evidence>
<evidence type="ECO:0000256" key="1">
    <source>
        <dbReference type="SAM" id="MobiDB-lite"/>
    </source>
</evidence>
<gene>
    <name evidence="2" type="ORF">LACBIDRAFT_309796</name>
</gene>
<dbReference type="AlphaFoldDB" id="B0DT26"/>
<evidence type="ECO:0000313" key="3">
    <source>
        <dbReference type="Proteomes" id="UP000001194"/>
    </source>
</evidence>
<feature type="region of interest" description="Disordered" evidence="1">
    <location>
        <begin position="42"/>
        <end position="63"/>
    </location>
</feature>
<dbReference type="GeneID" id="6082837"/>
<dbReference type="InParanoid" id="B0DT26"/>